<keyword evidence="3" id="KW-1185">Reference proteome</keyword>
<reference evidence="2" key="2">
    <citation type="submission" date="2020-11" db="EMBL/GenBank/DDBJ databases">
        <title>Whole genome sequencing of Colletotrichum sp.</title>
        <authorList>
            <person name="Li H."/>
        </authorList>
    </citation>
    <scope>NUCLEOTIDE SEQUENCE</scope>
    <source>
        <strain evidence="2">CkLH20</strain>
    </source>
</reference>
<name>A0A9P6IEZ8_9PEZI</name>
<evidence type="ECO:0000313" key="2">
    <source>
        <dbReference type="EMBL" id="KAF9882147.1"/>
    </source>
</evidence>
<proteinExistence type="predicted"/>
<comment type="caution">
    <text evidence="2">The sequence shown here is derived from an EMBL/GenBank/DDBJ whole genome shotgun (WGS) entry which is preliminary data.</text>
</comment>
<dbReference type="AlphaFoldDB" id="A0A9P6IEZ8"/>
<feature type="region of interest" description="Disordered" evidence="1">
    <location>
        <begin position="1"/>
        <end position="48"/>
    </location>
</feature>
<dbReference type="RefSeq" id="XP_038751608.1">
    <property type="nucleotide sequence ID" value="XM_038882903.1"/>
</dbReference>
<sequence length="227" mass="24896">MQTAAKDTAAIHDGSNKKRKPSAMTEPEDSKKNKPSPAAAAGSGPITPIPHEALLDELRPKYDILPAFTISSTKIHKRVDWLLLHLRKNNGDPRKRAVLLYARPGEVGKMITISEQVKRVVAEEEKEEGDGGGGRWFQYNKMYELPPKPEVVEETMLAGGNDDSDGDDFEVMESRFEKATVPQPTKRAQMSLSIFLSTGPIPELKAKEGVTQQTNEPHGASAPVADQ</sequence>
<gene>
    <name evidence="2" type="ORF">CkaCkLH20_00183</name>
</gene>
<dbReference type="Proteomes" id="UP000781932">
    <property type="component" value="Unassembled WGS sequence"/>
</dbReference>
<evidence type="ECO:0000313" key="3">
    <source>
        <dbReference type="Proteomes" id="UP000781932"/>
    </source>
</evidence>
<accession>A0A9P6IEZ8</accession>
<dbReference type="GeneID" id="62155977"/>
<evidence type="ECO:0008006" key="4">
    <source>
        <dbReference type="Google" id="ProtNLM"/>
    </source>
</evidence>
<dbReference type="OrthoDB" id="424402at2759"/>
<reference evidence="2" key="1">
    <citation type="submission" date="2020-03" db="EMBL/GenBank/DDBJ databases">
        <authorList>
            <person name="He L."/>
        </authorList>
    </citation>
    <scope>NUCLEOTIDE SEQUENCE</scope>
    <source>
        <strain evidence="2">CkLH20</strain>
    </source>
</reference>
<organism evidence="2 3">
    <name type="scientific">Colletotrichum karsti</name>
    <dbReference type="NCBI Taxonomy" id="1095194"/>
    <lineage>
        <taxon>Eukaryota</taxon>
        <taxon>Fungi</taxon>
        <taxon>Dikarya</taxon>
        <taxon>Ascomycota</taxon>
        <taxon>Pezizomycotina</taxon>
        <taxon>Sordariomycetes</taxon>
        <taxon>Hypocreomycetidae</taxon>
        <taxon>Glomerellales</taxon>
        <taxon>Glomerellaceae</taxon>
        <taxon>Colletotrichum</taxon>
        <taxon>Colletotrichum boninense species complex</taxon>
    </lineage>
</organism>
<dbReference type="EMBL" id="JAATWM020000001">
    <property type="protein sequence ID" value="KAF9882147.1"/>
    <property type="molecule type" value="Genomic_DNA"/>
</dbReference>
<feature type="compositionally biased region" description="Low complexity" evidence="1">
    <location>
        <begin position="35"/>
        <end position="48"/>
    </location>
</feature>
<protein>
    <recommendedName>
        <fullName evidence="4">DNA/RNA-binding protein Alba-like domain-containing protein</fullName>
    </recommendedName>
</protein>
<evidence type="ECO:0000256" key="1">
    <source>
        <dbReference type="SAM" id="MobiDB-lite"/>
    </source>
</evidence>
<feature type="region of interest" description="Disordered" evidence="1">
    <location>
        <begin position="204"/>
        <end position="227"/>
    </location>
</feature>